<keyword evidence="15" id="KW-1185">Reference proteome</keyword>
<dbReference type="GO" id="GO:0005886">
    <property type="term" value="C:plasma membrane"/>
    <property type="evidence" value="ECO:0007669"/>
    <property type="project" value="TreeGrafter"/>
</dbReference>
<evidence type="ECO:0000256" key="11">
    <source>
        <dbReference type="ARBA" id="ARBA00023098"/>
    </source>
</evidence>
<dbReference type="HAMAP" id="MF_00409">
    <property type="entry name" value="LpxK"/>
    <property type="match status" value="1"/>
</dbReference>
<keyword evidence="11 13" id="KW-0443">Lipid metabolism</keyword>
<protein>
    <recommendedName>
        <fullName evidence="4 13">Tetraacyldisaccharide 4'-kinase</fullName>
        <ecNumber evidence="3 13">2.7.1.130</ecNumber>
    </recommendedName>
    <alternativeName>
        <fullName evidence="12 13">Lipid A 4'-kinase</fullName>
    </alternativeName>
</protein>
<keyword evidence="5 13" id="KW-0444">Lipid biosynthesis</keyword>
<dbReference type="Proteomes" id="UP000262142">
    <property type="component" value="Unassembled WGS sequence"/>
</dbReference>
<evidence type="ECO:0000256" key="8">
    <source>
        <dbReference type="ARBA" id="ARBA00022741"/>
    </source>
</evidence>
<name>A0A383U216_9FLAO</name>
<dbReference type="SUPFAM" id="SSF52540">
    <property type="entry name" value="P-loop containing nucleoside triphosphate hydrolases"/>
    <property type="match status" value="1"/>
</dbReference>
<keyword evidence="7 13" id="KW-0808">Transferase</keyword>
<dbReference type="EMBL" id="UNSC01000005">
    <property type="protein sequence ID" value="SZD73439.1"/>
    <property type="molecule type" value="Genomic_DNA"/>
</dbReference>
<evidence type="ECO:0000256" key="2">
    <source>
        <dbReference type="ARBA" id="ARBA00004870"/>
    </source>
</evidence>
<keyword evidence="10 13" id="KW-0067">ATP-binding</keyword>
<organism evidence="14 15">
    <name type="scientific">Candidatus Ornithobacterium hominis</name>
    <dbReference type="NCBI Taxonomy" id="2497989"/>
    <lineage>
        <taxon>Bacteria</taxon>
        <taxon>Pseudomonadati</taxon>
        <taxon>Bacteroidota</taxon>
        <taxon>Flavobacteriia</taxon>
        <taxon>Flavobacteriales</taxon>
        <taxon>Weeksellaceae</taxon>
        <taxon>Ornithobacterium</taxon>
    </lineage>
</organism>
<evidence type="ECO:0000313" key="15">
    <source>
        <dbReference type="Proteomes" id="UP000262142"/>
    </source>
</evidence>
<dbReference type="Pfam" id="PF02606">
    <property type="entry name" value="LpxK"/>
    <property type="match status" value="1"/>
</dbReference>
<dbReference type="InterPro" id="IPR027417">
    <property type="entry name" value="P-loop_NTPase"/>
</dbReference>
<dbReference type="OrthoDB" id="9766423at2"/>
<evidence type="ECO:0000313" key="14">
    <source>
        <dbReference type="EMBL" id="SZD73439.1"/>
    </source>
</evidence>
<evidence type="ECO:0000256" key="3">
    <source>
        <dbReference type="ARBA" id="ARBA00012071"/>
    </source>
</evidence>
<reference evidence="14 15" key="1">
    <citation type="submission" date="2018-09" db="EMBL/GenBank/DDBJ databases">
        <authorList>
            <consortium name="Pathogen Informatics"/>
        </authorList>
    </citation>
    <scope>NUCLEOTIDE SEQUENCE [LARGE SCALE GENOMIC DNA]</scope>
    <source>
        <strain evidence="14 15">OH-22767</strain>
    </source>
</reference>
<dbReference type="InterPro" id="IPR003758">
    <property type="entry name" value="LpxK"/>
</dbReference>
<evidence type="ECO:0000256" key="6">
    <source>
        <dbReference type="ARBA" id="ARBA00022556"/>
    </source>
</evidence>
<comment type="catalytic activity">
    <reaction evidence="13">
        <text>a lipid A disaccharide + ATP = a lipid IVA + ADP + H(+)</text>
        <dbReference type="Rhea" id="RHEA:67840"/>
        <dbReference type="ChEBI" id="CHEBI:15378"/>
        <dbReference type="ChEBI" id="CHEBI:30616"/>
        <dbReference type="ChEBI" id="CHEBI:176343"/>
        <dbReference type="ChEBI" id="CHEBI:176425"/>
        <dbReference type="ChEBI" id="CHEBI:456216"/>
        <dbReference type="EC" id="2.7.1.130"/>
    </reaction>
</comment>
<evidence type="ECO:0000256" key="10">
    <source>
        <dbReference type="ARBA" id="ARBA00022840"/>
    </source>
</evidence>
<dbReference type="UniPathway" id="UPA00359">
    <property type="reaction ID" value="UER00482"/>
</dbReference>
<evidence type="ECO:0000256" key="1">
    <source>
        <dbReference type="ARBA" id="ARBA00002274"/>
    </source>
</evidence>
<comment type="similarity">
    <text evidence="13">Belongs to the LpxK family.</text>
</comment>
<evidence type="ECO:0000256" key="12">
    <source>
        <dbReference type="ARBA" id="ARBA00029757"/>
    </source>
</evidence>
<comment type="pathway">
    <text evidence="2 13">Glycolipid biosynthesis; lipid IV(A) biosynthesis; lipid IV(A) from (3R)-3-hydroxytetradecanoyl-[acyl-carrier-protein] and UDP-N-acetyl-alpha-D-glucosamine: step 6/6.</text>
</comment>
<evidence type="ECO:0000256" key="9">
    <source>
        <dbReference type="ARBA" id="ARBA00022777"/>
    </source>
</evidence>
<dbReference type="GO" id="GO:0009029">
    <property type="term" value="F:lipid-A 4'-kinase activity"/>
    <property type="evidence" value="ECO:0007669"/>
    <property type="project" value="UniProtKB-UniRule"/>
</dbReference>
<dbReference type="PANTHER" id="PTHR42724:SF1">
    <property type="entry name" value="TETRAACYLDISACCHARIDE 4'-KINASE, MITOCHONDRIAL-RELATED"/>
    <property type="match status" value="1"/>
</dbReference>
<dbReference type="GO" id="GO:0009245">
    <property type="term" value="P:lipid A biosynthetic process"/>
    <property type="evidence" value="ECO:0007669"/>
    <property type="project" value="UniProtKB-UniRule"/>
</dbReference>
<comment type="caution">
    <text evidence="13">Lacks conserved residue(s) required for the propagation of feature annotation.</text>
</comment>
<evidence type="ECO:0000256" key="4">
    <source>
        <dbReference type="ARBA" id="ARBA00016436"/>
    </source>
</evidence>
<keyword evidence="8 13" id="KW-0547">Nucleotide-binding</keyword>
<evidence type="ECO:0000256" key="13">
    <source>
        <dbReference type="HAMAP-Rule" id="MF_00409"/>
    </source>
</evidence>
<gene>
    <name evidence="13 14" type="primary">lpxK</name>
    <name evidence="14" type="ORF">SAMEA104719789_01252</name>
</gene>
<dbReference type="PANTHER" id="PTHR42724">
    <property type="entry name" value="TETRAACYLDISACCHARIDE 4'-KINASE"/>
    <property type="match status" value="1"/>
</dbReference>
<comment type="function">
    <text evidence="1 13">Transfers the gamma-phosphate of ATP to the 4'-position of a tetraacyldisaccharide 1-phosphate intermediate (termed DS-1-P) to form tetraacyldisaccharide 1,4'-bis-phosphate (lipid IVA).</text>
</comment>
<accession>A0A383U216</accession>
<dbReference type="AlphaFoldDB" id="A0A383U216"/>
<keyword evidence="6 13" id="KW-0441">Lipid A biosynthesis</keyword>
<dbReference type="GO" id="GO:0005524">
    <property type="term" value="F:ATP binding"/>
    <property type="evidence" value="ECO:0007669"/>
    <property type="project" value="UniProtKB-UniRule"/>
</dbReference>
<evidence type="ECO:0000256" key="5">
    <source>
        <dbReference type="ARBA" id="ARBA00022516"/>
    </source>
</evidence>
<dbReference type="EC" id="2.7.1.130" evidence="3 13"/>
<evidence type="ECO:0000256" key="7">
    <source>
        <dbReference type="ARBA" id="ARBA00022679"/>
    </source>
</evidence>
<dbReference type="NCBIfam" id="TIGR00682">
    <property type="entry name" value="lpxK"/>
    <property type="match status" value="1"/>
</dbReference>
<dbReference type="GO" id="GO:0009244">
    <property type="term" value="P:lipopolysaccharide core region biosynthetic process"/>
    <property type="evidence" value="ECO:0007669"/>
    <property type="project" value="TreeGrafter"/>
</dbReference>
<proteinExistence type="inferred from homology"/>
<sequence>MIWRKLLAPLAAMYWVGSGLRNIFYSIGMFPSKKFDKAVIVVGNLNTGGTGKSPHTLYLLNFLRQEFKVGMLSRGYGRKTKGFQIANYESNARTIGDEPMQVFNRFKNRVVVAVGEDRISALKEIFRLFRLDVVVLDDAYQHRRLKTDFNLLLTTFDDPYHKDWPLPMGNLREPIAGASRASAVIVTKCQPDLSMEDKIKFRKDLRLKNHQHIFFSSIIYNDEVISLHQNLSVADLKDYNVILVTGIANDKDFLSFAKNHCASVQPMHYPDHYNFSPEDIKQIDEAYANLPEPRLILTTEKDYMRLRSEHRIVQKLYYLPIQIEIDNPIQFQKLVKDYVQKY</sequence>
<dbReference type="RefSeq" id="WP_119059507.1">
    <property type="nucleotide sequence ID" value="NZ_UNSC01000005.1"/>
</dbReference>
<keyword evidence="9 13" id="KW-0418">Kinase</keyword>